<dbReference type="Proteomes" id="UP000570493">
    <property type="component" value="Unassembled WGS sequence"/>
</dbReference>
<dbReference type="EMBL" id="JABBMT010000005">
    <property type="protein sequence ID" value="NMM40151.1"/>
    <property type="molecule type" value="Genomic_DNA"/>
</dbReference>
<proteinExistence type="predicted"/>
<reference evidence="1" key="1">
    <citation type="submission" date="2020-04" db="EMBL/GenBank/DDBJ databases">
        <title>Genome Sequencing for Pseudoaltermonas arctica.</title>
        <authorList>
            <person name="Elkins N.S."/>
        </authorList>
    </citation>
    <scope>NUCLEOTIDE SEQUENCE [LARGE SCALE GENOMIC DNA]</scope>
    <source>
        <strain evidence="1">NEC-BIFX-2020_0012</strain>
    </source>
</reference>
<dbReference type="AlphaFoldDB" id="A0A7Y0DRE2"/>
<protein>
    <submittedName>
        <fullName evidence="1">Uncharacterized protein</fullName>
    </submittedName>
</protein>
<evidence type="ECO:0000313" key="2">
    <source>
        <dbReference type="Proteomes" id="UP000570493"/>
    </source>
</evidence>
<accession>A0A7Y0DRE2</accession>
<keyword evidence="2" id="KW-1185">Reference proteome</keyword>
<comment type="caution">
    <text evidence="1">The sequence shown here is derived from an EMBL/GenBank/DDBJ whole genome shotgun (WGS) entry which is preliminary data.</text>
</comment>
<dbReference type="RefSeq" id="WP_058559738.1">
    <property type="nucleotide sequence ID" value="NZ_JABBMT010000005.1"/>
</dbReference>
<name>A0A7Y0DRE2_9GAMM</name>
<sequence>MPNKVNWQEIYNTEYVNAPECWKTCGGYCCKNFYGEHFNILDKSGVSLPLLENEYEYYKSIGGIKNITTPAKKRTFTLSNGKSFSIYLLSCQCGGLCEPHGHRPLVCRIYPYFPIVDAFGTVIDFEYSALMDLFYRDPDNNHKCTLVREQAIKLKRELTVSMKPLLRDPEVVFIFRCLKELVDRLKEKMGGFIDTLDESQKKKFIAKYEWMILSGKPWKDPAFSKRIDTIYDEVKAAFGNEDFL</sequence>
<organism evidence="1 2">
    <name type="scientific">Pseudoalteromonas arctica</name>
    <dbReference type="NCBI Taxonomy" id="394751"/>
    <lineage>
        <taxon>Bacteria</taxon>
        <taxon>Pseudomonadati</taxon>
        <taxon>Pseudomonadota</taxon>
        <taxon>Gammaproteobacteria</taxon>
        <taxon>Alteromonadales</taxon>
        <taxon>Pseudoalteromonadaceae</taxon>
        <taxon>Pseudoalteromonas</taxon>
    </lineage>
</organism>
<evidence type="ECO:0000313" key="1">
    <source>
        <dbReference type="EMBL" id="NMM40151.1"/>
    </source>
</evidence>
<gene>
    <name evidence="1" type="ORF">HHO47_04640</name>
</gene>